<dbReference type="Proteomes" id="UP000334019">
    <property type="component" value="Chromosome"/>
</dbReference>
<dbReference type="InterPro" id="IPR057727">
    <property type="entry name" value="WCX_dom"/>
</dbReference>
<feature type="domain" description="WCX" evidence="3">
    <location>
        <begin position="235"/>
        <end position="291"/>
    </location>
</feature>
<evidence type="ECO:0000313" key="4">
    <source>
        <dbReference type="EMBL" id="QGG95291.1"/>
    </source>
</evidence>
<feature type="domain" description="WYL" evidence="1">
    <location>
        <begin position="143"/>
        <end position="210"/>
    </location>
</feature>
<dbReference type="EMBL" id="CP045851">
    <property type="protein sequence ID" value="QGG95291.1"/>
    <property type="molecule type" value="Genomic_DNA"/>
</dbReference>
<gene>
    <name evidence="4" type="ORF">GH723_09390</name>
</gene>
<proteinExistence type="predicted"/>
<dbReference type="PROSITE" id="PS52050">
    <property type="entry name" value="WYL"/>
    <property type="match status" value="1"/>
</dbReference>
<evidence type="ECO:0000259" key="1">
    <source>
        <dbReference type="Pfam" id="PF13280"/>
    </source>
</evidence>
<dbReference type="PANTHER" id="PTHR34580:SF1">
    <property type="entry name" value="PROTEIN PAFC"/>
    <property type="match status" value="1"/>
</dbReference>
<dbReference type="Pfam" id="PF19187">
    <property type="entry name" value="HTH_PafC"/>
    <property type="match status" value="1"/>
</dbReference>
<evidence type="ECO:0000259" key="3">
    <source>
        <dbReference type="Pfam" id="PF25583"/>
    </source>
</evidence>
<dbReference type="Pfam" id="PF13280">
    <property type="entry name" value="WYL"/>
    <property type="match status" value="1"/>
</dbReference>
<dbReference type="InterPro" id="IPR051534">
    <property type="entry name" value="CBASS_pafABC_assoc_protein"/>
</dbReference>
<dbReference type="PIRSF" id="PIRSF016838">
    <property type="entry name" value="PafC"/>
    <property type="match status" value="1"/>
</dbReference>
<feature type="domain" description="PafC HTH" evidence="2">
    <location>
        <begin position="8"/>
        <end position="122"/>
    </location>
</feature>
<dbReference type="InterPro" id="IPR043839">
    <property type="entry name" value="PafC_HTH"/>
</dbReference>
<evidence type="ECO:0000259" key="2">
    <source>
        <dbReference type="Pfam" id="PF19187"/>
    </source>
</evidence>
<dbReference type="InterPro" id="IPR026881">
    <property type="entry name" value="WYL_dom"/>
</dbReference>
<dbReference type="KEGG" id="atq:GH723_09390"/>
<evidence type="ECO:0000313" key="5">
    <source>
        <dbReference type="Proteomes" id="UP000334019"/>
    </source>
</evidence>
<dbReference type="AlphaFoldDB" id="A0A5Q2RL40"/>
<organism evidence="4 5">
    <name type="scientific">Actinomarinicola tropica</name>
    <dbReference type="NCBI Taxonomy" id="2789776"/>
    <lineage>
        <taxon>Bacteria</taxon>
        <taxon>Bacillati</taxon>
        <taxon>Actinomycetota</taxon>
        <taxon>Acidimicrobiia</taxon>
        <taxon>Acidimicrobiales</taxon>
        <taxon>Iamiaceae</taxon>
        <taxon>Actinomarinicola</taxon>
    </lineage>
</organism>
<dbReference type="RefSeq" id="WP_153759399.1">
    <property type="nucleotide sequence ID" value="NZ_CP045851.1"/>
</dbReference>
<dbReference type="InterPro" id="IPR028349">
    <property type="entry name" value="PafC-like"/>
</dbReference>
<keyword evidence="5" id="KW-1185">Reference proteome</keyword>
<dbReference type="PANTHER" id="PTHR34580">
    <property type="match status" value="1"/>
</dbReference>
<dbReference type="Pfam" id="PF25583">
    <property type="entry name" value="WCX"/>
    <property type="match status" value="1"/>
</dbReference>
<reference evidence="4 5" key="1">
    <citation type="submission" date="2019-11" db="EMBL/GenBank/DDBJ databases">
        <authorList>
            <person name="He Y."/>
        </authorList>
    </citation>
    <scope>NUCLEOTIDE SEQUENCE [LARGE SCALE GENOMIC DNA]</scope>
    <source>
        <strain evidence="4 5">SCSIO 58843</strain>
    </source>
</reference>
<sequence>MSRPTAGERVRRLLALIPWLTAHSPAPVEEVCRRFGITRAALLADLEVLPFVGVPPYTPDTMIDVDIDDAGLISVRLAEPFDRPLRLTAPQALALVAAGRTIRDVPGADPGDPLQRALAKVATALGIDPERVQIELGDAEERILDELGRAATTCHQVEIDYLSFGTDERTRRVVDPHRLYADRGNWYLVGWCHRSEDVRVFRVDRIDDVVVLDATFEAPEVPDTLAVYRPSSDDPRVTLRLDPSARWVVEQYPHEHLEERPDGRLDVTLAVSARRWLERLLLRLGPAAEVVTADGDLPDAGADAARRVLRRYGGAPGADGYSRPG</sequence>
<accession>A0A5Q2RL40</accession>
<protein>
    <submittedName>
        <fullName evidence="4">WYL domain-containing protein</fullName>
    </submittedName>
</protein>
<name>A0A5Q2RL40_9ACTN</name>